<keyword evidence="1" id="KW-0812">Transmembrane</keyword>
<protein>
    <recommendedName>
        <fullName evidence="4">Carotenoid biosynthesis protein</fullName>
    </recommendedName>
</protein>
<dbReference type="PANTHER" id="PTHR39419:SF1">
    <property type="entry name" value="SLL0814 PROTEIN"/>
    <property type="match status" value="1"/>
</dbReference>
<dbReference type="EMBL" id="CP012502">
    <property type="protein sequence ID" value="AOM82729.1"/>
    <property type="molecule type" value="Genomic_DNA"/>
</dbReference>
<evidence type="ECO:0000313" key="2">
    <source>
        <dbReference type="EMBL" id="AOM82729.1"/>
    </source>
</evidence>
<keyword evidence="3" id="KW-1185">Reference proteome</keyword>
<dbReference type="Pfam" id="PF04240">
    <property type="entry name" value="Caroten_synth"/>
    <property type="match status" value="1"/>
</dbReference>
<feature type="transmembrane region" description="Helical" evidence="1">
    <location>
        <begin position="133"/>
        <end position="155"/>
    </location>
</feature>
<dbReference type="KEGG" id="bbev:BBEV_1366"/>
<gene>
    <name evidence="2" type="ORF">BBEV_1366</name>
</gene>
<feature type="transmembrane region" description="Helical" evidence="1">
    <location>
        <begin position="9"/>
        <end position="29"/>
    </location>
</feature>
<feature type="transmembrane region" description="Helical" evidence="1">
    <location>
        <begin position="234"/>
        <end position="255"/>
    </location>
</feature>
<feature type="transmembrane region" description="Helical" evidence="1">
    <location>
        <begin position="175"/>
        <end position="196"/>
    </location>
</feature>
<evidence type="ECO:0008006" key="4">
    <source>
        <dbReference type="Google" id="ProtNLM"/>
    </source>
</evidence>
<evidence type="ECO:0000313" key="3">
    <source>
        <dbReference type="Proteomes" id="UP000094463"/>
    </source>
</evidence>
<accession>A0A1D7QUR0</accession>
<dbReference type="RefSeq" id="WP_069364784.1">
    <property type="nucleotide sequence ID" value="NZ_CP012502.1"/>
</dbReference>
<name>A0A1D7QUR0_9BACI</name>
<organism evidence="2 3">
    <name type="scientific">Salisediminibacterium beveridgei</name>
    <dbReference type="NCBI Taxonomy" id="632773"/>
    <lineage>
        <taxon>Bacteria</taxon>
        <taxon>Bacillati</taxon>
        <taxon>Bacillota</taxon>
        <taxon>Bacilli</taxon>
        <taxon>Bacillales</taxon>
        <taxon>Bacillaceae</taxon>
        <taxon>Salisediminibacterium</taxon>
    </lineage>
</organism>
<keyword evidence="1" id="KW-1133">Transmembrane helix</keyword>
<dbReference type="PANTHER" id="PTHR39419">
    <property type="entry name" value="SLL0814 PROTEIN"/>
    <property type="match status" value="1"/>
</dbReference>
<dbReference type="InterPro" id="IPR007354">
    <property type="entry name" value="CruF-like"/>
</dbReference>
<reference evidence="2 3" key="1">
    <citation type="submission" date="2015-08" db="EMBL/GenBank/DDBJ databases">
        <title>The complete genome sequence of Bacillus beveridgei MLTeJB.</title>
        <authorList>
            <person name="Hanson T.E."/>
            <person name="Mesa C."/>
            <person name="Basesman S.M."/>
            <person name="Oremland R.S."/>
        </authorList>
    </citation>
    <scope>NUCLEOTIDE SEQUENCE [LARGE SCALE GENOMIC DNA]</scope>
    <source>
        <strain evidence="2 3">MLTeJB</strain>
    </source>
</reference>
<dbReference type="OrthoDB" id="9811293at2"/>
<dbReference type="STRING" id="632773.BBEV_1366"/>
<dbReference type="AlphaFoldDB" id="A0A1D7QUR0"/>
<dbReference type="Proteomes" id="UP000094463">
    <property type="component" value="Chromosome"/>
</dbReference>
<sequence length="260" mass="29844">MKHTFDSRVFLFFIIWYSIGVVLLTFDLVPPWLEWANVVFLITSGLIAMLYFYRSHAMIPGIITISMIFIFSMTIESIGVHTGLFFGEYSYMMDFGPKIAGVPITIGFAWVMVLATSHVLAAPVTKKIPRLKGLAYAIYGAIIATSLDLIIDPVAYEVKQYWVWHESGFYYNIPFSNFLGWFILSFVLHLILYIFFHRSRGWTNIRSPFWEFRMVLLYGMMMLLFMIVALVNGLILAVVLSLTLTVLYTGIYLILKGKTS</sequence>
<feature type="transmembrane region" description="Helical" evidence="1">
    <location>
        <begin position="99"/>
        <end position="121"/>
    </location>
</feature>
<evidence type="ECO:0000256" key="1">
    <source>
        <dbReference type="SAM" id="Phobius"/>
    </source>
</evidence>
<keyword evidence="1" id="KW-0472">Membrane</keyword>
<dbReference type="PATRIC" id="fig|632773.3.peg.1441"/>
<feature type="transmembrane region" description="Helical" evidence="1">
    <location>
        <begin position="65"/>
        <end position="87"/>
    </location>
</feature>
<feature type="transmembrane region" description="Helical" evidence="1">
    <location>
        <begin position="35"/>
        <end position="53"/>
    </location>
</feature>
<feature type="transmembrane region" description="Helical" evidence="1">
    <location>
        <begin position="208"/>
        <end position="228"/>
    </location>
</feature>
<proteinExistence type="predicted"/>